<comment type="caution">
    <text evidence="2">The sequence shown here is derived from an EMBL/GenBank/DDBJ whole genome shotgun (WGS) entry which is preliminary data.</text>
</comment>
<name>A0AAW2DF61_9ROSI</name>
<proteinExistence type="predicted"/>
<accession>A0AAW2DF61</accession>
<dbReference type="Proteomes" id="UP001459277">
    <property type="component" value="Unassembled WGS sequence"/>
</dbReference>
<sequence length="343" mass="39079">MPYLINTQLCSVSCDRTYERISELRIPFTFQCGIAYFLGSCNGILCLSDYIKYRESLVDDIYPWNPSIRIFKRLSGTCLSQLNSFSLGFAYDSPNNDYKVVRITRPRTQPAPPPEVEVYTLSSDSWRRVEFGISWRPNILFYTVNCAFPYPFVSGHLHFMLHNIVDMIDGGGRQASAMILSFNVKSEKFGELPFPDDDDDDDGSFKGGHYASSRCLTSCKGKLALTKFEHSLQSNGMVCSVWVMRDYGVRESWNKLFSVPLESSTRFIGFTAYGSLLFRKIPELVFNNRKLELANKFVLFDPKPLHQTDLSNQLIYPLNVIPLFVATYMESLALLDVADAVSY</sequence>
<dbReference type="PANTHER" id="PTHR31672:SF13">
    <property type="entry name" value="F-BOX PROTEIN CPR30-LIKE"/>
    <property type="match status" value="1"/>
</dbReference>
<evidence type="ECO:0000313" key="3">
    <source>
        <dbReference type="Proteomes" id="UP001459277"/>
    </source>
</evidence>
<dbReference type="InterPro" id="IPR050796">
    <property type="entry name" value="SCF_F-box_component"/>
</dbReference>
<evidence type="ECO:0000259" key="1">
    <source>
        <dbReference type="Pfam" id="PF08268"/>
    </source>
</evidence>
<feature type="domain" description="F-box associated beta-propeller type 3" evidence="1">
    <location>
        <begin position="20"/>
        <end position="268"/>
    </location>
</feature>
<dbReference type="Pfam" id="PF08268">
    <property type="entry name" value="FBA_3"/>
    <property type="match status" value="1"/>
</dbReference>
<dbReference type="PANTHER" id="PTHR31672">
    <property type="entry name" value="BNACNNG10540D PROTEIN"/>
    <property type="match status" value="1"/>
</dbReference>
<evidence type="ECO:0000313" key="2">
    <source>
        <dbReference type="EMBL" id="KAL0008228.1"/>
    </source>
</evidence>
<dbReference type="InterPro" id="IPR017451">
    <property type="entry name" value="F-box-assoc_interact_dom"/>
</dbReference>
<reference evidence="2 3" key="1">
    <citation type="submission" date="2024-01" db="EMBL/GenBank/DDBJ databases">
        <title>A telomere-to-telomere, gap-free genome of sweet tea (Lithocarpus litseifolius).</title>
        <authorList>
            <person name="Zhou J."/>
        </authorList>
    </citation>
    <scope>NUCLEOTIDE SEQUENCE [LARGE SCALE GENOMIC DNA]</scope>
    <source>
        <strain evidence="2">Zhou-2022a</strain>
        <tissue evidence="2">Leaf</tissue>
    </source>
</reference>
<dbReference type="EMBL" id="JAZDWU010000003">
    <property type="protein sequence ID" value="KAL0008228.1"/>
    <property type="molecule type" value="Genomic_DNA"/>
</dbReference>
<keyword evidence="3" id="KW-1185">Reference proteome</keyword>
<dbReference type="InterPro" id="IPR013187">
    <property type="entry name" value="F-box-assoc_dom_typ3"/>
</dbReference>
<dbReference type="NCBIfam" id="TIGR01640">
    <property type="entry name" value="F_box_assoc_1"/>
    <property type="match status" value="1"/>
</dbReference>
<protein>
    <recommendedName>
        <fullName evidence="1">F-box associated beta-propeller type 3 domain-containing protein</fullName>
    </recommendedName>
</protein>
<gene>
    <name evidence="2" type="ORF">SO802_009730</name>
</gene>
<organism evidence="2 3">
    <name type="scientific">Lithocarpus litseifolius</name>
    <dbReference type="NCBI Taxonomy" id="425828"/>
    <lineage>
        <taxon>Eukaryota</taxon>
        <taxon>Viridiplantae</taxon>
        <taxon>Streptophyta</taxon>
        <taxon>Embryophyta</taxon>
        <taxon>Tracheophyta</taxon>
        <taxon>Spermatophyta</taxon>
        <taxon>Magnoliopsida</taxon>
        <taxon>eudicotyledons</taxon>
        <taxon>Gunneridae</taxon>
        <taxon>Pentapetalae</taxon>
        <taxon>rosids</taxon>
        <taxon>fabids</taxon>
        <taxon>Fagales</taxon>
        <taxon>Fagaceae</taxon>
        <taxon>Lithocarpus</taxon>
    </lineage>
</organism>
<dbReference type="AlphaFoldDB" id="A0AAW2DF61"/>